<keyword evidence="6" id="KW-0238">DNA-binding</keyword>
<evidence type="ECO:0000256" key="4">
    <source>
        <dbReference type="ARBA" id="ARBA00022833"/>
    </source>
</evidence>
<dbReference type="InterPro" id="IPR044817">
    <property type="entry name" value="SBP-like"/>
</dbReference>
<keyword evidence="8" id="KW-0539">Nucleus</keyword>
<feature type="region of interest" description="Disordered" evidence="10">
    <location>
        <begin position="256"/>
        <end position="284"/>
    </location>
</feature>
<evidence type="ECO:0000256" key="8">
    <source>
        <dbReference type="ARBA" id="ARBA00023242"/>
    </source>
</evidence>
<dbReference type="GO" id="GO:0005634">
    <property type="term" value="C:nucleus"/>
    <property type="evidence" value="ECO:0007669"/>
    <property type="project" value="UniProtKB-SubCell"/>
</dbReference>
<name>A0AB32VR96_THECC</name>
<feature type="compositionally biased region" description="Basic residues" evidence="10">
    <location>
        <begin position="256"/>
        <end position="266"/>
    </location>
</feature>
<keyword evidence="4" id="KW-0862">Zinc</keyword>
<organism evidence="12 13">
    <name type="scientific">Theobroma cacao</name>
    <name type="common">Cacao</name>
    <name type="synonym">Cocoa</name>
    <dbReference type="NCBI Taxonomy" id="3641"/>
    <lineage>
        <taxon>Eukaryota</taxon>
        <taxon>Viridiplantae</taxon>
        <taxon>Streptophyta</taxon>
        <taxon>Embryophyta</taxon>
        <taxon>Tracheophyta</taxon>
        <taxon>Spermatophyta</taxon>
        <taxon>Magnoliopsida</taxon>
        <taxon>eudicotyledons</taxon>
        <taxon>Gunneridae</taxon>
        <taxon>Pentapetalae</taxon>
        <taxon>rosids</taxon>
        <taxon>malvids</taxon>
        <taxon>Malvales</taxon>
        <taxon>Malvaceae</taxon>
        <taxon>Byttnerioideae</taxon>
        <taxon>Theobroma</taxon>
    </lineage>
</organism>
<evidence type="ECO:0000256" key="6">
    <source>
        <dbReference type="ARBA" id="ARBA00023125"/>
    </source>
</evidence>
<reference evidence="13" key="2">
    <citation type="submission" date="2025-08" db="UniProtKB">
        <authorList>
            <consortium name="RefSeq"/>
        </authorList>
    </citation>
    <scope>IDENTIFICATION</scope>
</reference>
<feature type="compositionally biased region" description="Polar residues" evidence="10">
    <location>
        <begin position="358"/>
        <end position="369"/>
    </location>
</feature>
<evidence type="ECO:0000313" key="13">
    <source>
        <dbReference type="RefSeq" id="XP_007052205.2"/>
    </source>
</evidence>
<dbReference type="GeneID" id="18614394"/>
<evidence type="ECO:0000256" key="3">
    <source>
        <dbReference type="ARBA" id="ARBA00022771"/>
    </source>
</evidence>
<dbReference type="SUPFAM" id="SSF103612">
    <property type="entry name" value="SBT domain"/>
    <property type="match status" value="1"/>
</dbReference>
<evidence type="ECO:0000256" key="9">
    <source>
        <dbReference type="PROSITE-ProRule" id="PRU00470"/>
    </source>
</evidence>
<dbReference type="Proteomes" id="UP000694886">
    <property type="component" value="Chromosome 1"/>
</dbReference>
<dbReference type="PANTHER" id="PTHR31251">
    <property type="entry name" value="SQUAMOSA PROMOTER-BINDING-LIKE PROTEIN 4"/>
    <property type="match status" value="1"/>
</dbReference>
<keyword evidence="2" id="KW-0479">Metal-binding</keyword>
<reference evidence="12" key="1">
    <citation type="journal article" date="1997" name="Nucleic Acids Res.">
        <title>tRNAscan-SE: a program for improved detection of transfer RNA genes in genomic sequence.</title>
        <authorList>
            <person name="Lowe T.M."/>
            <person name="Eddy S.R."/>
        </authorList>
    </citation>
    <scope>NUCLEOTIDE SEQUENCE [LARGE SCALE GENOMIC DNA]</scope>
    <source>
        <strain evidence="12">r\B97-61/B2</strain>
    </source>
</reference>
<dbReference type="GO" id="GO:0003677">
    <property type="term" value="F:DNA binding"/>
    <property type="evidence" value="ECO:0007669"/>
    <property type="project" value="UniProtKB-KW"/>
</dbReference>
<keyword evidence="7" id="KW-0804">Transcription</keyword>
<dbReference type="InterPro" id="IPR004333">
    <property type="entry name" value="SBP_dom"/>
</dbReference>
<accession>A0AB32VR96</accession>
<dbReference type="Pfam" id="PF03110">
    <property type="entry name" value="SBP"/>
    <property type="match status" value="1"/>
</dbReference>
<protein>
    <submittedName>
        <fullName evidence="13">Squamosa promoter-binding-like protein 7</fullName>
    </submittedName>
</protein>
<evidence type="ECO:0000256" key="7">
    <source>
        <dbReference type="ARBA" id="ARBA00023163"/>
    </source>
</evidence>
<dbReference type="PROSITE" id="PS51141">
    <property type="entry name" value="ZF_SBP"/>
    <property type="match status" value="1"/>
</dbReference>
<evidence type="ECO:0000313" key="12">
    <source>
        <dbReference type="Proteomes" id="UP000694886"/>
    </source>
</evidence>
<feature type="domain" description="SBP-type" evidence="11">
    <location>
        <begin position="188"/>
        <end position="265"/>
    </location>
</feature>
<dbReference type="Gene3D" id="4.10.1100.10">
    <property type="entry name" value="Transcription factor, SBP-box domain"/>
    <property type="match status" value="1"/>
</dbReference>
<dbReference type="InterPro" id="IPR036893">
    <property type="entry name" value="SBP_sf"/>
</dbReference>
<dbReference type="FunFam" id="4.10.1100.10:FF:000001">
    <property type="entry name" value="Squamosa promoter-binding-like protein 14"/>
    <property type="match status" value="1"/>
</dbReference>
<feature type="region of interest" description="Disordered" evidence="10">
    <location>
        <begin position="355"/>
        <end position="374"/>
    </location>
</feature>
<evidence type="ECO:0000256" key="5">
    <source>
        <dbReference type="ARBA" id="ARBA00023015"/>
    </source>
</evidence>
<comment type="subcellular location">
    <subcellularLocation>
        <location evidence="1">Nucleus</location>
    </subcellularLocation>
</comment>
<dbReference type="GO" id="GO:0008270">
    <property type="term" value="F:zinc ion binding"/>
    <property type="evidence" value="ECO:0007669"/>
    <property type="project" value="UniProtKB-KW"/>
</dbReference>
<sequence length="428" mass="46498">MENGGSMFMGNRGQTGNSSINLAWDMRGLSPTTATVFDWGGNNNNTTNGLNLYATSTATTAAAAATRAETTASSCNALPEISTAHPLMFLPHHDNATLAHHLNQQHALYTGDGSHMHPDPHLVCLKLGKRHYFEDSTALTERHVAAGFSIGKKGKPYYNNNNLGGGGGGGGGIGPSSSTAVLGPPATVPRCQVEGCHVALVNAKDYHRRHKVCEMHSKAPKVVVLGLEQRFCQQCSRFHVVSEFDDSKRSCRRRLAGHNERRRKSSHHDSASRNSAQDNKLMTGRFPYLSSPTGRALSLLSSRADSWIFSSDLSSRSSAALRELIAENRAAILARQLILDRDWHLHHHAMEDLGDAQPGSSSVAVQQHPSLPEPHGWDRFPVTGAQVTLDLMQASSSAFEMLSVRGKTKEEEEECSELWNSLQGTHVV</sequence>
<evidence type="ECO:0000256" key="10">
    <source>
        <dbReference type="SAM" id="MobiDB-lite"/>
    </source>
</evidence>
<dbReference type="KEGG" id="tcc:18614394"/>
<gene>
    <name evidence="13" type="primary">LOC18614394</name>
</gene>
<keyword evidence="5" id="KW-0805">Transcription regulation</keyword>
<dbReference type="RefSeq" id="XP_007052205.2">
    <property type="nucleotide sequence ID" value="XM_007052143.2"/>
</dbReference>
<evidence type="ECO:0000256" key="2">
    <source>
        <dbReference type="ARBA" id="ARBA00022723"/>
    </source>
</evidence>
<dbReference type="AlphaFoldDB" id="A0AB32VR96"/>
<evidence type="ECO:0000259" key="11">
    <source>
        <dbReference type="PROSITE" id="PS51141"/>
    </source>
</evidence>
<dbReference type="PANTHER" id="PTHR31251:SF180">
    <property type="entry name" value="SBP-TYPE DOMAIN-CONTAINING PROTEIN"/>
    <property type="match status" value="1"/>
</dbReference>
<proteinExistence type="predicted"/>
<evidence type="ECO:0000256" key="1">
    <source>
        <dbReference type="ARBA" id="ARBA00004123"/>
    </source>
</evidence>
<dbReference type="Gramene" id="Tc01v2_t032520.1">
    <property type="protein sequence ID" value="Tc01v2_p032520.1"/>
    <property type="gene ID" value="Tc01v2_g032520"/>
</dbReference>
<keyword evidence="3 9" id="KW-0863">Zinc-finger</keyword>